<feature type="transmembrane region" description="Helical" evidence="7">
    <location>
        <begin position="294"/>
        <end position="316"/>
    </location>
</feature>
<feature type="transmembrane region" description="Helical" evidence="7">
    <location>
        <begin position="160"/>
        <end position="179"/>
    </location>
</feature>
<comment type="caution">
    <text evidence="9">The sequence shown here is derived from an EMBL/GenBank/DDBJ whole genome shotgun (WGS) entry which is preliminary data.</text>
</comment>
<keyword evidence="5 7" id="KW-1133">Transmembrane helix</keyword>
<evidence type="ECO:0000256" key="5">
    <source>
        <dbReference type="ARBA" id="ARBA00022989"/>
    </source>
</evidence>
<name>A0A7Y9J5R6_9PSEU</name>
<evidence type="ECO:0000256" key="6">
    <source>
        <dbReference type="ARBA" id="ARBA00023136"/>
    </source>
</evidence>
<dbReference type="Pfam" id="PF00528">
    <property type="entry name" value="BPD_transp_1"/>
    <property type="match status" value="1"/>
</dbReference>
<dbReference type="InterPro" id="IPR000515">
    <property type="entry name" value="MetI-like"/>
</dbReference>
<feature type="transmembrane region" description="Helical" evidence="7">
    <location>
        <begin position="185"/>
        <end position="206"/>
    </location>
</feature>
<reference evidence="9 10" key="1">
    <citation type="submission" date="2020-07" db="EMBL/GenBank/DDBJ databases">
        <title>Sequencing the genomes of 1000 actinobacteria strains.</title>
        <authorList>
            <person name="Klenk H.-P."/>
        </authorList>
    </citation>
    <scope>NUCLEOTIDE SEQUENCE [LARGE SCALE GENOMIC DNA]</scope>
    <source>
        <strain evidence="9 10">DSM 45772</strain>
    </source>
</reference>
<feature type="transmembrane region" description="Helical" evidence="7">
    <location>
        <begin position="261"/>
        <end position="282"/>
    </location>
</feature>
<evidence type="ECO:0000256" key="3">
    <source>
        <dbReference type="ARBA" id="ARBA00022475"/>
    </source>
</evidence>
<keyword evidence="6 7" id="KW-0472">Membrane</keyword>
<dbReference type="Proteomes" id="UP000535890">
    <property type="component" value="Unassembled WGS sequence"/>
</dbReference>
<dbReference type="GO" id="GO:0005886">
    <property type="term" value="C:plasma membrane"/>
    <property type="evidence" value="ECO:0007669"/>
    <property type="project" value="UniProtKB-SubCell"/>
</dbReference>
<dbReference type="AlphaFoldDB" id="A0A7Y9J5R6"/>
<comment type="similarity">
    <text evidence="7">Belongs to the binding-protein-dependent transport system permease family.</text>
</comment>
<dbReference type="Gene3D" id="1.10.3720.10">
    <property type="entry name" value="MetI-like"/>
    <property type="match status" value="1"/>
</dbReference>
<evidence type="ECO:0000313" key="9">
    <source>
        <dbReference type="EMBL" id="NYD36443.1"/>
    </source>
</evidence>
<evidence type="ECO:0000259" key="8">
    <source>
        <dbReference type="PROSITE" id="PS50928"/>
    </source>
</evidence>
<feature type="domain" description="ABC transmembrane type-1" evidence="8">
    <location>
        <begin position="113"/>
        <end position="312"/>
    </location>
</feature>
<dbReference type="PANTHER" id="PTHR43163">
    <property type="entry name" value="DIPEPTIDE TRANSPORT SYSTEM PERMEASE PROTEIN DPPB-RELATED"/>
    <property type="match status" value="1"/>
</dbReference>
<keyword evidence="10" id="KW-1185">Reference proteome</keyword>
<dbReference type="Pfam" id="PF19300">
    <property type="entry name" value="BPD_transp_1_N"/>
    <property type="match status" value="1"/>
</dbReference>
<proteinExistence type="inferred from homology"/>
<evidence type="ECO:0000256" key="7">
    <source>
        <dbReference type="RuleBase" id="RU363032"/>
    </source>
</evidence>
<dbReference type="PANTHER" id="PTHR43163:SF3">
    <property type="entry name" value="PEPTIDE ABC TRANSPORTER PERMEASE PROTEIN"/>
    <property type="match status" value="1"/>
</dbReference>
<feature type="transmembrane region" description="Helical" evidence="7">
    <location>
        <begin position="117"/>
        <end position="139"/>
    </location>
</feature>
<protein>
    <submittedName>
        <fullName evidence="9">Peptide/nickel transport system permease protein</fullName>
    </submittedName>
</protein>
<keyword evidence="3" id="KW-1003">Cell membrane</keyword>
<gene>
    <name evidence="9" type="ORF">BJ983_002545</name>
</gene>
<dbReference type="InterPro" id="IPR035906">
    <property type="entry name" value="MetI-like_sf"/>
</dbReference>
<feature type="transmembrane region" description="Helical" evidence="7">
    <location>
        <begin position="27"/>
        <end position="45"/>
    </location>
</feature>
<organism evidence="9 10">
    <name type="scientific">Actinomycetospora corticicola</name>
    <dbReference type="NCBI Taxonomy" id="663602"/>
    <lineage>
        <taxon>Bacteria</taxon>
        <taxon>Bacillati</taxon>
        <taxon>Actinomycetota</taxon>
        <taxon>Actinomycetes</taxon>
        <taxon>Pseudonocardiales</taxon>
        <taxon>Pseudonocardiaceae</taxon>
        <taxon>Actinomycetospora</taxon>
    </lineage>
</organism>
<evidence type="ECO:0000313" key="10">
    <source>
        <dbReference type="Proteomes" id="UP000535890"/>
    </source>
</evidence>
<dbReference type="EMBL" id="JACCBN010000001">
    <property type="protein sequence ID" value="NYD36443.1"/>
    <property type="molecule type" value="Genomic_DNA"/>
</dbReference>
<dbReference type="SUPFAM" id="SSF161098">
    <property type="entry name" value="MetI-like"/>
    <property type="match status" value="1"/>
</dbReference>
<evidence type="ECO:0000256" key="1">
    <source>
        <dbReference type="ARBA" id="ARBA00004651"/>
    </source>
</evidence>
<dbReference type="InterPro" id="IPR045621">
    <property type="entry name" value="BPD_transp_1_N"/>
</dbReference>
<dbReference type="GO" id="GO:0055085">
    <property type="term" value="P:transmembrane transport"/>
    <property type="evidence" value="ECO:0007669"/>
    <property type="project" value="InterPro"/>
</dbReference>
<comment type="subcellular location">
    <subcellularLocation>
        <location evidence="1 7">Cell membrane</location>
        <topology evidence="1 7">Multi-pass membrane protein</topology>
    </subcellularLocation>
</comment>
<keyword evidence="2 7" id="KW-0813">Transport</keyword>
<keyword evidence="4 7" id="KW-0812">Transmembrane</keyword>
<dbReference type="RefSeq" id="WP_343054089.1">
    <property type="nucleotide sequence ID" value="NZ_BAABHP010000021.1"/>
</dbReference>
<dbReference type="CDD" id="cd06261">
    <property type="entry name" value="TM_PBP2"/>
    <property type="match status" value="1"/>
</dbReference>
<accession>A0A7Y9J5R6</accession>
<evidence type="ECO:0000256" key="2">
    <source>
        <dbReference type="ARBA" id="ARBA00022448"/>
    </source>
</evidence>
<sequence length="324" mass="33335">MTAVLPRSRRRVLPLPGSLGAYAVRRLGLGVVQVLVVAVVVFLLTDRLSGDAAVVIAGDDPDPVTIAALRAELGLDRPVWVRLGEWLGGALSGDLGSSLVTGRAVTAVIADGLPVTLLLAGLTLVVLVPLSLALGMLAARREGGPADRVVTATTIGLYSLPEFALGVVLVTVFAVQLGWLPPTGIGVADPAVFVLPVVVLLARPVCSLSRLVRAGMVDALASDHVAHARRVGFSDRAVLWRHALPGALTPAVQQLARTTDWLIGGVVVVEAVFVLPGLGTALVDTITARDVPVVAGIALVLACGTVLFNLAADLLARLLNPVAS</sequence>
<dbReference type="PROSITE" id="PS50928">
    <property type="entry name" value="ABC_TM1"/>
    <property type="match status" value="1"/>
</dbReference>
<evidence type="ECO:0000256" key="4">
    <source>
        <dbReference type="ARBA" id="ARBA00022692"/>
    </source>
</evidence>